<dbReference type="Gene3D" id="3.30.420.10">
    <property type="entry name" value="Ribonuclease H-like superfamily/Ribonuclease H"/>
    <property type="match status" value="1"/>
</dbReference>
<feature type="region of interest" description="Disordered" evidence="2">
    <location>
        <begin position="88"/>
        <end position="109"/>
    </location>
</feature>
<sequence>MPGKRLTSQERAQIEVLFGQGLRFSQIAAAIGRDRTTVWREVTRNNAHKGSYVPDGAWHPHGRKLGYVPGRGYPRHWGGAYRWKYSHRHAQDRADQRARRPRDGKLRARRSRTMAPLWHLVRERLAMRWSPVQVARSLRMDFPEQPEHWVSHETIYQAIYYQARGGMREELARQVALRSGRAERRPQSRAASAGRGAKPWIRDLHISTRPAEAADRAVPGHWEGDLIIGARGSSAIITLVERSTRYVMLGALPNSRVSEEVTDVLTGLMRRLPAELRQTLTWDQGSEMAQHARFTLATDCRVFFCDPHAPWQRGSNENTNGLLRQYFPRSSTDFRTISQDELDAVARELNGRPRQTLDWQNPAQRLNQYLVATTT</sequence>
<dbReference type="RefSeq" id="WP_203757689.1">
    <property type="nucleotide sequence ID" value="NZ_BONF01000100.1"/>
</dbReference>
<name>A0A8J3JWZ2_9ACTN</name>
<dbReference type="GO" id="GO:0004803">
    <property type="term" value="F:transposase activity"/>
    <property type="evidence" value="ECO:0007669"/>
    <property type="project" value="TreeGrafter"/>
</dbReference>
<dbReference type="InterPro" id="IPR053392">
    <property type="entry name" value="Transposase_IS30-like"/>
</dbReference>
<dbReference type="Pfam" id="PF00665">
    <property type="entry name" value="rve"/>
    <property type="match status" value="1"/>
</dbReference>
<accession>A0A8J3JWZ2</accession>
<organism evidence="4 5">
    <name type="scientific">Catellatospora bangladeshensis</name>
    <dbReference type="NCBI Taxonomy" id="310355"/>
    <lineage>
        <taxon>Bacteria</taxon>
        <taxon>Bacillati</taxon>
        <taxon>Actinomycetota</taxon>
        <taxon>Actinomycetes</taxon>
        <taxon>Micromonosporales</taxon>
        <taxon>Micromonosporaceae</taxon>
        <taxon>Catellatospora</taxon>
    </lineage>
</organism>
<dbReference type="NCBIfam" id="NF033563">
    <property type="entry name" value="transpos_IS30"/>
    <property type="match status" value="1"/>
</dbReference>
<protein>
    <submittedName>
        <fullName evidence="4">IS30 family transposase</fullName>
    </submittedName>
</protein>
<gene>
    <name evidence="4" type="ORF">Cba03nite_79020</name>
</gene>
<dbReference type="EMBL" id="BONF01000100">
    <property type="protein sequence ID" value="GIF86553.1"/>
    <property type="molecule type" value="Genomic_DNA"/>
</dbReference>
<dbReference type="InterPro" id="IPR036397">
    <property type="entry name" value="RNaseH_sf"/>
</dbReference>
<dbReference type="Proteomes" id="UP000601223">
    <property type="component" value="Unassembled WGS sequence"/>
</dbReference>
<reference evidence="4 5" key="1">
    <citation type="submission" date="2021-01" db="EMBL/GenBank/DDBJ databases">
        <title>Whole genome shotgun sequence of Catellatospora bangladeshensis NBRC 107357.</title>
        <authorList>
            <person name="Komaki H."/>
            <person name="Tamura T."/>
        </authorList>
    </citation>
    <scope>NUCLEOTIDE SEQUENCE [LARGE SCALE GENOMIC DNA]</scope>
    <source>
        <strain evidence="4 5">NBRC 107357</strain>
    </source>
</reference>
<evidence type="ECO:0000313" key="5">
    <source>
        <dbReference type="Proteomes" id="UP000601223"/>
    </source>
</evidence>
<dbReference type="SUPFAM" id="SSF53098">
    <property type="entry name" value="Ribonuclease H-like"/>
    <property type="match status" value="1"/>
</dbReference>
<dbReference type="Pfam" id="PF13936">
    <property type="entry name" value="HTH_38"/>
    <property type="match status" value="1"/>
</dbReference>
<dbReference type="InterPro" id="IPR001584">
    <property type="entry name" value="Integrase_cat-core"/>
</dbReference>
<feature type="domain" description="Integrase catalytic" evidence="3">
    <location>
        <begin position="206"/>
        <end position="370"/>
    </location>
</feature>
<dbReference type="InterPro" id="IPR025246">
    <property type="entry name" value="IS30-like_HTH"/>
</dbReference>
<proteinExistence type="predicted"/>
<dbReference type="GO" id="GO:0003676">
    <property type="term" value="F:nucleic acid binding"/>
    <property type="evidence" value="ECO:0007669"/>
    <property type="project" value="InterPro"/>
</dbReference>
<dbReference type="InterPro" id="IPR012337">
    <property type="entry name" value="RNaseH-like_sf"/>
</dbReference>
<dbReference type="PROSITE" id="PS50994">
    <property type="entry name" value="INTEGRASE"/>
    <property type="match status" value="1"/>
</dbReference>
<evidence type="ECO:0000256" key="2">
    <source>
        <dbReference type="SAM" id="MobiDB-lite"/>
    </source>
</evidence>
<evidence type="ECO:0000256" key="1">
    <source>
        <dbReference type="ARBA" id="ARBA00023172"/>
    </source>
</evidence>
<comment type="caution">
    <text evidence="4">The sequence shown here is derived from an EMBL/GenBank/DDBJ whole genome shotgun (WGS) entry which is preliminary data.</text>
</comment>
<dbReference type="GO" id="GO:0006310">
    <property type="term" value="P:DNA recombination"/>
    <property type="evidence" value="ECO:0007669"/>
    <property type="project" value="UniProtKB-KW"/>
</dbReference>
<dbReference type="PANTHER" id="PTHR10948">
    <property type="entry name" value="TRANSPOSASE"/>
    <property type="match status" value="1"/>
</dbReference>
<dbReference type="GO" id="GO:0015074">
    <property type="term" value="P:DNA integration"/>
    <property type="evidence" value="ECO:0007669"/>
    <property type="project" value="InterPro"/>
</dbReference>
<dbReference type="Gene3D" id="1.10.10.60">
    <property type="entry name" value="Homeodomain-like"/>
    <property type="match status" value="1"/>
</dbReference>
<dbReference type="GO" id="GO:0032196">
    <property type="term" value="P:transposition"/>
    <property type="evidence" value="ECO:0007669"/>
    <property type="project" value="TreeGrafter"/>
</dbReference>
<evidence type="ECO:0000259" key="3">
    <source>
        <dbReference type="PROSITE" id="PS50994"/>
    </source>
</evidence>
<keyword evidence="5" id="KW-1185">Reference proteome</keyword>
<dbReference type="AlphaFoldDB" id="A0A8J3JWZ2"/>
<dbReference type="GO" id="GO:0005829">
    <property type="term" value="C:cytosol"/>
    <property type="evidence" value="ECO:0007669"/>
    <property type="project" value="TreeGrafter"/>
</dbReference>
<dbReference type="InterPro" id="IPR051917">
    <property type="entry name" value="Transposase-Integrase"/>
</dbReference>
<feature type="compositionally biased region" description="Basic and acidic residues" evidence="2">
    <location>
        <begin position="89"/>
        <end position="106"/>
    </location>
</feature>
<evidence type="ECO:0000313" key="4">
    <source>
        <dbReference type="EMBL" id="GIF86553.1"/>
    </source>
</evidence>
<dbReference type="PANTHER" id="PTHR10948:SF23">
    <property type="entry name" value="TRANSPOSASE INSI FOR INSERTION SEQUENCE ELEMENT IS30A-RELATED"/>
    <property type="match status" value="1"/>
</dbReference>
<keyword evidence="1" id="KW-0233">DNA recombination</keyword>